<organism evidence="2 3">
    <name type="scientific">Albula glossodonta</name>
    <name type="common">roundjaw bonefish</name>
    <dbReference type="NCBI Taxonomy" id="121402"/>
    <lineage>
        <taxon>Eukaryota</taxon>
        <taxon>Metazoa</taxon>
        <taxon>Chordata</taxon>
        <taxon>Craniata</taxon>
        <taxon>Vertebrata</taxon>
        <taxon>Euteleostomi</taxon>
        <taxon>Actinopterygii</taxon>
        <taxon>Neopterygii</taxon>
        <taxon>Teleostei</taxon>
        <taxon>Albuliformes</taxon>
        <taxon>Albulidae</taxon>
        <taxon>Albula</taxon>
    </lineage>
</organism>
<name>A0A8T2MMX8_9TELE</name>
<feature type="non-terminal residue" evidence="2">
    <location>
        <position position="86"/>
    </location>
</feature>
<dbReference type="OrthoDB" id="8914092at2759"/>
<proteinExistence type="predicted"/>
<evidence type="ECO:0000313" key="3">
    <source>
        <dbReference type="Proteomes" id="UP000824540"/>
    </source>
</evidence>
<keyword evidence="3" id="KW-1185">Reference proteome</keyword>
<gene>
    <name evidence="2" type="ORF">JZ751_009985</name>
</gene>
<accession>A0A8T2MMX8</accession>
<dbReference type="EMBL" id="JAFBMS010001707">
    <property type="protein sequence ID" value="KAG9328893.1"/>
    <property type="molecule type" value="Genomic_DNA"/>
</dbReference>
<evidence type="ECO:0000313" key="2">
    <source>
        <dbReference type="EMBL" id="KAG9328893.1"/>
    </source>
</evidence>
<feature type="region of interest" description="Disordered" evidence="1">
    <location>
        <begin position="18"/>
        <end position="40"/>
    </location>
</feature>
<dbReference type="Proteomes" id="UP000824540">
    <property type="component" value="Unassembled WGS sequence"/>
</dbReference>
<sequence>MLPTLHSVGSLRFGDAAEAAAEDPAGAAEPGAAGAGAVSPSAKAQLEELMMVGDLLEVSLDETQHIWRILQATHPPSEERFLQVME</sequence>
<reference evidence="2" key="1">
    <citation type="thesis" date="2021" institute="BYU ScholarsArchive" country="Provo, UT, USA">
        <title>Applications of and Algorithms for Genome Assembly and Genomic Analyses with an Emphasis on Marine Teleosts.</title>
        <authorList>
            <person name="Pickett B.D."/>
        </authorList>
    </citation>
    <scope>NUCLEOTIDE SEQUENCE</scope>
    <source>
        <strain evidence="2">HI-2016</strain>
    </source>
</reference>
<feature type="compositionally biased region" description="Low complexity" evidence="1">
    <location>
        <begin position="18"/>
        <end position="37"/>
    </location>
</feature>
<dbReference type="AlphaFoldDB" id="A0A8T2MMX8"/>
<evidence type="ECO:0000256" key="1">
    <source>
        <dbReference type="SAM" id="MobiDB-lite"/>
    </source>
</evidence>
<protein>
    <submittedName>
        <fullName evidence="2">Uncharacterized protein</fullName>
    </submittedName>
</protein>
<comment type="caution">
    <text evidence="2">The sequence shown here is derived from an EMBL/GenBank/DDBJ whole genome shotgun (WGS) entry which is preliminary data.</text>
</comment>